<dbReference type="Proteomes" id="UP000577956">
    <property type="component" value="Unassembled WGS sequence"/>
</dbReference>
<protein>
    <submittedName>
        <fullName evidence="1">Uncharacterized protein</fullName>
    </submittedName>
</protein>
<comment type="caution">
    <text evidence="1">The sequence shown here is derived from an EMBL/GenBank/DDBJ whole genome shotgun (WGS) entry which is preliminary data.</text>
</comment>
<proteinExistence type="predicted"/>
<name>A0A7Y9JXG0_9CELL</name>
<gene>
    <name evidence="1" type="ORF">BKA21_001171</name>
</gene>
<sequence length="43" mass="4574">MVTRPRPRTTPGAPVSALAEDAHLASMGMSDPAMEPIVQRATR</sequence>
<organism evidence="1 2">
    <name type="scientific">Cellulomonas oligotrophica</name>
    <dbReference type="NCBI Taxonomy" id="931536"/>
    <lineage>
        <taxon>Bacteria</taxon>
        <taxon>Bacillati</taxon>
        <taxon>Actinomycetota</taxon>
        <taxon>Actinomycetes</taxon>
        <taxon>Micrococcales</taxon>
        <taxon>Cellulomonadaceae</taxon>
        <taxon>Cellulomonas</taxon>
    </lineage>
</organism>
<evidence type="ECO:0000313" key="2">
    <source>
        <dbReference type="Proteomes" id="UP000577956"/>
    </source>
</evidence>
<dbReference type="RefSeq" id="WP_257023416.1">
    <property type="nucleotide sequence ID" value="NZ_BAABFI010000015.1"/>
</dbReference>
<accession>A0A7Y9JXG0</accession>
<dbReference type="AlphaFoldDB" id="A0A7Y9JXG0"/>
<evidence type="ECO:0000313" key="1">
    <source>
        <dbReference type="EMBL" id="NYD85622.1"/>
    </source>
</evidence>
<reference evidence="1 2" key="1">
    <citation type="submission" date="2020-07" db="EMBL/GenBank/DDBJ databases">
        <title>Sequencing the genomes of 1000 actinobacteria strains.</title>
        <authorList>
            <person name="Klenk H.-P."/>
        </authorList>
    </citation>
    <scope>NUCLEOTIDE SEQUENCE [LARGE SCALE GENOMIC DNA]</scope>
    <source>
        <strain evidence="1 2">DSM 24482</strain>
    </source>
</reference>
<dbReference type="EMBL" id="JACCBK010000001">
    <property type="protein sequence ID" value="NYD85622.1"/>
    <property type="molecule type" value="Genomic_DNA"/>
</dbReference>